<dbReference type="RefSeq" id="WP_035923921.1">
    <property type="nucleotide sequence ID" value="NZ_JSUH01000002.1"/>
</dbReference>
<dbReference type="EMBL" id="JSUH01000002">
    <property type="protein sequence ID" value="KHD98521.1"/>
    <property type="molecule type" value="Genomic_DNA"/>
</dbReference>
<keyword evidence="3" id="KW-1185">Reference proteome</keyword>
<protein>
    <recommendedName>
        <fullName evidence="4">SnoaL-like domain-containing protein</fullName>
    </recommendedName>
</protein>
<feature type="chain" id="PRO_5039111649" description="SnoaL-like domain-containing protein" evidence="1">
    <location>
        <begin position="24"/>
        <end position="144"/>
    </location>
</feature>
<feature type="signal peptide" evidence="1">
    <location>
        <begin position="1"/>
        <end position="23"/>
    </location>
</feature>
<dbReference type="InterPro" id="IPR032710">
    <property type="entry name" value="NTF2-like_dom_sf"/>
</dbReference>
<organism evidence="2 3">
    <name type="scientific">Kocuria rosea subsp. polaris</name>
    <dbReference type="NCBI Taxonomy" id="136273"/>
    <lineage>
        <taxon>Bacteria</taxon>
        <taxon>Bacillati</taxon>
        <taxon>Actinomycetota</taxon>
        <taxon>Actinomycetes</taxon>
        <taxon>Micrococcales</taxon>
        <taxon>Micrococcaceae</taxon>
        <taxon>Kocuria</taxon>
    </lineage>
</organism>
<dbReference type="Proteomes" id="UP000030466">
    <property type="component" value="Unassembled WGS sequence"/>
</dbReference>
<evidence type="ECO:0008006" key="4">
    <source>
        <dbReference type="Google" id="ProtNLM"/>
    </source>
</evidence>
<gene>
    <name evidence="2" type="ORF">GY22_02120</name>
</gene>
<evidence type="ECO:0000313" key="3">
    <source>
        <dbReference type="Proteomes" id="UP000030466"/>
    </source>
</evidence>
<dbReference type="Gene3D" id="3.10.450.50">
    <property type="match status" value="1"/>
</dbReference>
<evidence type="ECO:0000313" key="2">
    <source>
        <dbReference type="EMBL" id="KHD98521.1"/>
    </source>
</evidence>
<sequence length="144" mass="15537">MTVHATRATGVRAPLRLCLVLAAAVGLTGCGPDLGTPEGTTRAFVDAMAERDWDGACELLSHDFVHRVTEGSSQYCGVHLERWHPDTSRYETLAVQGEAVETAEGYRLEVAPEDAPGETEEVVVVEESGRLVLLSYPGRDTAVR</sequence>
<dbReference type="SUPFAM" id="SSF54427">
    <property type="entry name" value="NTF2-like"/>
    <property type="match status" value="1"/>
</dbReference>
<dbReference type="AlphaFoldDB" id="A0A0A6VV77"/>
<keyword evidence="1" id="KW-0732">Signal</keyword>
<proteinExistence type="predicted"/>
<accession>A0A0A6VV77</accession>
<dbReference type="PROSITE" id="PS51257">
    <property type="entry name" value="PROKAR_LIPOPROTEIN"/>
    <property type="match status" value="1"/>
</dbReference>
<dbReference type="OrthoDB" id="4881545at2"/>
<evidence type="ECO:0000256" key="1">
    <source>
        <dbReference type="SAM" id="SignalP"/>
    </source>
</evidence>
<comment type="caution">
    <text evidence="2">The sequence shown here is derived from an EMBL/GenBank/DDBJ whole genome shotgun (WGS) entry which is preliminary data.</text>
</comment>
<reference evidence="2 3" key="1">
    <citation type="journal article" date="2003" name="Int. J. Syst. Evol. Microbiol.">
        <title>Kocuria polaris sp. nov., an orange-pigmented psychrophilic bacterium isolated from an Antarctic cyanobacterial mat sample.</title>
        <authorList>
            <person name="Reddy G.S."/>
            <person name="Prakash J.S."/>
            <person name="Prabahar V."/>
            <person name="Matsumoto G.I."/>
            <person name="Stackebrandt E."/>
            <person name="Shivaji S."/>
        </authorList>
    </citation>
    <scope>NUCLEOTIDE SEQUENCE [LARGE SCALE GENOMIC DNA]</scope>
    <source>
        <strain evidence="2 3">CMS 76or</strain>
    </source>
</reference>
<name>A0A0A6VV77_KOCRO</name>